<gene>
    <name evidence="2" type="ORF">N0F65_005452</name>
</gene>
<evidence type="ECO:0000313" key="2">
    <source>
        <dbReference type="EMBL" id="DAZ99284.1"/>
    </source>
</evidence>
<feature type="compositionally biased region" description="Basic residues" evidence="1">
    <location>
        <begin position="24"/>
        <end position="43"/>
    </location>
</feature>
<feature type="compositionally biased region" description="Basic and acidic residues" evidence="1">
    <location>
        <begin position="52"/>
        <end position="63"/>
    </location>
</feature>
<dbReference type="AlphaFoldDB" id="A0AAV2Z3E4"/>
<dbReference type="EMBL" id="DAKRPA010000086">
    <property type="protein sequence ID" value="DAZ99284.1"/>
    <property type="molecule type" value="Genomic_DNA"/>
</dbReference>
<evidence type="ECO:0000313" key="3">
    <source>
        <dbReference type="Proteomes" id="UP001146120"/>
    </source>
</evidence>
<keyword evidence="3" id="KW-1185">Reference proteome</keyword>
<comment type="caution">
    <text evidence="2">The sequence shown here is derived from an EMBL/GenBank/DDBJ whole genome shotgun (WGS) entry which is preliminary data.</text>
</comment>
<reference evidence="2" key="1">
    <citation type="submission" date="2022-11" db="EMBL/GenBank/DDBJ databases">
        <authorList>
            <person name="Morgan W.R."/>
            <person name="Tartar A."/>
        </authorList>
    </citation>
    <scope>NUCLEOTIDE SEQUENCE</scope>
    <source>
        <strain evidence="2">ARSEF 373</strain>
    </source>
</reference>
<protein>
    <submittedName>
        <fullName evidence="2">Uncharacterized protein</fullName>
    </submittedName>
</protein>
<dbReference type="Proteomes" id="UP001146120">
    <property type="component" value="Unassembled WGS sequence"/>
</dbReference>
<accession>A0AAV2Z3E4</accession>
<feature type="region of interest" description="Disordered" evidence="1">
    <location>
        <begin position="15"/>
        <end position="63"/>
    </location>
</feature>
<name>A0AAV2Z3E4_9STRA</name>
<proteinExistence type="predicted"/>
<reference evidence="2" key="2">
    <citation type="journal article" date="2023" name="Microbiol Resour">
        <title>Decontamination and Annotation of the Draft Genome Sequence of the Oomycete Lagenidium giganteum ARSEF 373.</title>
        <authorList>
            <person name="Morgan W.R."/>
            <person name="Tartar A."/>
        </authorList>
    </citation>
    <scope>NUCLEOTIDE SEQUENCE</scope>
    <source>
        <strain evidence="2">ARSEF 373</strain>
    </source>
</reference>
<sequence length="375" mass="42738">MAPTQTQLSALFAGGNAAALLKPQPKRRGRKPTAKPAKIKPKRPPPSATQARLREYERRSRNKRENTIVMMKEVVQMLEQQLTVYARHDFDHPIQRSMSDVAVECMQLENENFHLRKAVDDHKFFHTMVQIECDYRETSDPVLPDFTPTAPWKPVAPADCLKVMKQAHDEIEAFSNSENFISSGLEICGWREKRKLCGHSVKFLFHKRFPTKECSEAFSKRSFQMRAFQDQATSYFGPFLDVHVEVIQRVSDDIVVVRRKITHTVDLWVHHAIYLLFRIETEDGYVVCIRDINPADAEPTNLSAAAANGSPVIWATCFVWWKFTKITDPGATGFEVEYGGALGSATEADATFWMREVLLLALRWESLAIGPLITL</sequence>
<evidence type="ECO:0000256" key="1">
    <source>
        <dbReference type="SAM" id="MobiDB-lite"/>
    </source>
</evidence>
<organism evidence="2 3">
    <name type="scientific">Lagenidium giganteum</name>
    <dbReference type="NCBI Taxonomy" id="4803"/>
    <lineage>
        <taxon>Eukaryota</taxon>
        <taxon>Sar</taxon>
        <taxon>Stramenopiles</taxon>
        <taxon>Oomycota</taxon>
        <taxon>Peronosporomycetes</taxon>
        <taxon>Pythiales</taxon>
        <taxon>Pythiaceae</taxon>
    </lineage>
</organism>